<name>A0A368KX43_9BACT</name>
<sequence length="408" mass="45599">MDKERGLDQPENRLADAIAAMKSFPTSDVPAELLSEIAIPHPAEPQKSRISSSRRGQLVLAASILLVLAALAWIQPGKSTSVFAQMLAAVEQTKTFQAKIIDNQQERGITITEMGKQTRVVDMDGKSEVIWDADLKEVFELDHQLKIAKRSKLMPEQWRPNLREMLTGLANSAAEPIEDYVPSSEKRYRGWAGQTEIAAGEIKQAVEVHVWRDEETSMPVRMKVLLMKTKQEFFLVEEMQFDVPVDQAAFQFRIPEGYQEYKHPTLKEPLRAEEATHLVLKPQKGIGDIHFGMSRSEIVAILGEPEVTINSEYTLKYPSMGLELQLAGHVQLGRLGIIVVSNRGAYQHSFPGQTEEGIRIGSTREEVIAAYGEPSRHSNAALISYPWNGLTFSFAKGRVVEISVARVP</sequence>
<keyword evidence="1" id="KW-0472">Membrane</keyword>
<gene>
    <name evidence="2" type="ORF">DTL42_00525</name>
</gene>
<dbReference type="Proteomes" id="UP000253562">
    <property type="component" value="Unassembled WGS sequence"/>
</dbReference>
<proteinExistence type="predicted"/>
<keyword evidence="1" id="KW-0812">Transmembrane</keyword>
<dbReference type="RefSeq" id="WP_114366719.1">
    <property type="nucleotide sequence ID" value="NZ_QPEX01000006.1"/>
</dbReference>
<dbReference type="OrthoDB" id="288756at2"/>
<comment type="caution">
    <text evidence="2">The sequence shown here is derived from an EMBL/GenBank/DDBJ whole genome shotgun (WGS) entry which is preliminary data.</text>
</comment>
<accession>A0A368KX43</accession>
<evidence type="ECO:0000256" key="1">
    <source>
        <dbReference type="SAM" id="Phobius"/>
    </source>
</evidence>
<evidence type="ECO:0000313" key="3">
    <source>
        <dbReference type="Proteomes" id="UP000253562"/>
    </source>
</evidence>
<evidence type="ECO:0000313" key="2">
    <source>
        <dbReference type="EMBL" id="RCS55910.1"/>
    </source>
</evidence>
<protein>
    <submittedName>
        <fullName evidence="2">Uncharacterized protein</fullName>
    </submittedName>
</protein>
<dbReference type="EMBL" id="QPEX01000006">
    <property type="protein sequence ID" value="RCS55910.1"/>
    <property type="molecule type" value="Genomic_DNA"/>
</dbReference>
<keyword evidence="1" id="KW-1133">Transmembrane helix</keyword>
<feature type="transmembrane region" description="Helical" evidence="1">
    <location>
        <begin position="56"/>
        <end position="74"/>
    </location>
</feature>
<dbReference type="AlphaFoldDB" id="A0A368KX43"/>
<organism evidence="2 3">
    <name type="scientific">Bremerella cremea</name>
    <dbReference type="NCBI Taxonomy" id="1031537"/>
    <lineage>
        <taxon>Bacteria</taxon>
        <taxon>Pseudomonadati</taxon>
        <taxon>Planctomycetota</taxon>
        <taxon>Planctomycetia</taxon>
        <taxon>Pirellulales</taxon>
        <taxon>Pirellulaceae</taxon>
        <taxon>Bremerella</taxon>
    </lineage>
</organism>
<reference evidence="2 3" key="1">
    <citation type="submission" date="2018-07" db="EMBL/GenBank/DDBJ databases">
        <title>Comparative genomes isolates from brazilian mangrove.</title>
        <authorList>
            <person name="De Araujo J.E."/>
            <person name="Taketani R.G."/>
            <person name="Silva M.C.P."/>
            <person name="Lourenco M.V."/>
            <person name="Oliveira V.M."/>
            <person name="Andreote F.D."/>
        </authorList>
    </citation>
    <scope>NUCLEOTIDE SEQUENCE [LARGE SCALE GENOMIC DNA]</scope>
    <source>
        <strain evidence="2 3">HEX PRIS-MGV</strain>
    </source>
</reference>